<evidence type="ECO:0000313" key="1">
    <source>
        <dbReference type="EMBL" id="QRC95370.1"/>
    </source>
</evidence>
<name>A0A7U2HXC8_PHANO</name>
<organism evidence="1 2">
    <name type="scientific">Phaeosphaeria nodorum (strain SN15 / ATCC MYA-4574 / FGSC 10173)</name>
    <name type="common">Glume blotch fungus</name>
    <name type="synonym">Parastagonospora nodorum</name>
    <dbReference type="NCBI Taxonomy" id="321614"/>
    <lineage>
        <taxon>Eukaryota</taxon>
        <taxon>Fungi</taxon>
        <taxon>Dikarya</taxon>
        <taxon>Ascomycota</taxon>
        <taxon>Pezizomycotina</taxon>
        <taxon>Dothideomycetes</taxon>
        <taxon>Pleosporomycetidae</taxon>
        <taxon>Pleosporales</taxon>
        <taxon>Pleosporineae</taxon>
        <taxon>Phaeosphaeriaceae</taxon>
        <taxon>Parastagonospora</taxon>
    </lineage>
</organism>
<dbReference type="VEuPathDB" id="FungiDB:JI435_030630"/>
<proteinExistence type="predicted"/>
<dbReference type="Proteomes" id="UP000663193">
    <property type="component" value="Chromosome 5"/>
</dbReference>
<dbReference type="EMBL" id="CP069027">
    <property type="protein sequence ID" value="QRC95370.1"/>
    <property type="molecule type" value="Genomic_DNA"/>
</dbReference>
<sequence length="163" mass="17621">MSCMKERSTWLATSERSSVSVFIVTTRLLNQSFDLDKRTQLTYRDVRMPLERCTGTTEFKACAATAPLRTRLWHRATCPGISLVATDHGGQRASFMGLFSMTEAANLTHTASNLAPRALNALTPQGATAGTLNTPSSSMSTADSCICNNASLVHYLTPTCSPI</sequence>
<gene>
    <name evidence="1" type="ORF">JI435_030630</name>
</gene>
<dbReference type="AlphaFoldDB" id="A0A7U2HXC8"/>
<protein>
    <submittedName>
        <fullName evidence="1">Uncharacterized protein</fullName>
    </submittedName>
</protein>
<keyword evidence="2" id="KW-1185">Reference proteome</keyword>
<accession>A0A7U2HXC8</accession>
<evidence type="ECO:0000313" key="2">
    <source>
        <dbReference type="Proteomes" id="UP000663193"/>
    </source>
</evidence>
<reference evidence="2" key="1">
    <citation type="journal article" date="2021" name="BMC Genomics">
        <title>Chromosome-level genome assembly and manually-curated proteome of model necrotroph Parastagonospora nodorum Sn15 reveals a genome-wide trove of candidate effector homologs, and redundancy of virulence-related functions within an accessory chromosome.</title>
        <authorList>
            <person name="Bertazzoni S."/>
            <person name="Jones D.A.B."/>
            <person name="Phan H.T."/>
            <person name="Tan K.-C."/>
            <person name="Hane J.K."/>
        </authorList>
    </citation>
    <scope>NUCLEOTIDE SEQUENCE [LARGE SCALE GENOMIC DNA]</scope>
    <source>
        <strain evidence="2">SN15 / ATCC MYA-4574 / FGSC 10173)</strain>
    </source>
</reference>